<sequence>MKLRPNNGRIPVGLLILFILVLFPLRSEIKADAAATQEAPAGETETTRPKPPPSRRPIPSWLKSKP</sequence>
<comment type="caution">
    <text evidence="2">The sequence shown here is derived from an EMBL/GenBank/DDBJ whole genome shotgun (WGS) entry which is preliminary data.</text>
</comment>
<evidence type="ECO:0000313" key="2">
    <source>
        <dbReference type="EMBL" id="MBU2691602.1"/>
    </source>
</evidence>
<dbReference type="Proteomes" id="UP000777784">
    <property type="component" value="Unassembled WGS sequence"/>
</dbReference>
<dbReference type="EMBL" id="JAHJDP010000066">
    <property type="protein sequence ID" value="MBU2691602.1"/>
    <property type="molecule type" value="Genomic_DNA"/>
</dbReference>
<protein>
    <submittedName>
        <fullName evidence="2">Uncharacterized protein</fullName>
    </submittedName>
</protein>
<name>A0A948RYR7_UNCEI</name>
<proteinExistence type="predicted"/>
<evidence type="ECO:0000256" key="1">
    <source>
        <dbReference type="SAM" id="MobiDB-lite"/>
    </source>
</evidence>
<feature type="region of interest" description="Disordered" evidence="1">
    <location>
        <begin position="32"/>
        <end position="66"/>
    </location>
</feature>
<gene>
    <name evidence="2" type="ORF">KJ970_11800</name>
</gene>
<organism evidence="2 3">
    <name type="scientific">Eiseniibacteriota bacterium</name>
    <dbReference type="NCBI Taxonomy" id="2212470"/>
    <lineage>
        <taxon>Bacteria</taxon>
        <taxon>Candidatus Eiseniibacteriota</taxon>
    </lineage>
</organism>
<dbReference type="AlphaFoldDB" id="A0A948RYR7"/>
<accession>A0A948RYR7</accession>
<reference evidence="2" key="1">
    <citation type="submission" date="2021-05" db="EMBL/GenBank/DDBJ databases">
        <title>Energy efficiency and biological interactions define the core microbiome of deep oligotrophic groundwater.</title>
        <authorList>
            <person name="Mehrshad M."/>
            <person name="Lopez-Fernandez M."/>
            <person name="Bell E."/>
            <person name="Bernier-Latmani R."/>
            <person name="Bertilsson S."/>
            <person name="Dopson M."/>
        </authorList>
    </citation>
    <scope>NUCLEOTIDE SEQUENCE</scope>
    <source>
        <strain evidence="2">Modern_marine.mb.64</strain>
    </source>
</reference>
<evidence type="ECO:0000313" key="3">
    <source>
        <dbReference type="Proteomes" id="UP000777784"/>
    </source>
</evidence>